<evidence type="ECO:0000313" key="8">
    <source>
        <dbReference type="EMBL" id="USW47922.1"/>
    </source>
</evidence>
<feature type="domain" description="Aflatoxin regulatory protein" evidence="7">
    <location>
        <begin position="65"/>
        <end position="157"/>
    </location>
</feature>
<keyword evidence="1" id="KW-0479">Metal-binding</keyword>
<keyword evidence="5" id="KW-0539">Nucleus</keyword>
<proteinExistence type="predicted"/>
<dbReference type="GO" id="GO:0046872">
    <property type="term" value="F:metal ion binding"/>
    <property type="evidence" value="ECO:0007669"/>
    <property type="project" value="UniProtKB-KW"/>
</dbReference>
<dbReference type="GO" id="GO:0005634">
    <property type="term" value="C:nucleus"/>
    <property type="evidence" value="ECO:0007669"/>
    <property type="project" value="InterPro"/>
</dbReference>
<keyword evidence="9" id="KW-1185">Reference proteome</keyword>
<dbReference type="OrthoDB" id="2328572at2759"/>
<evidence type="ECO:0000256" key="6">
    <source>
        <dbReference type="SAM" id="MobiDB-lite"/>
    </source>
</evidence>
<protein>
    <submittedName>
        <fullName evidence="8">Aflatoxin regulatory protein</fullName>
    </submittedName>
</protein>
<dbReference type="GO" id="GO:0045122">
    <property type="term" value="P:aflatoxin biosynthetic process"/>
    <property type="evidence" value="ECO:0007669"/>
    <property type="project" value="InterPro"/>
</dbReference>
<evidence type="ECO:0000313" key="9">
    <source>
        <dbReference type="Proteomes" id="UP001056384"/>
    </source>
</evidence>
<dbReference type="Pfam" id="PF08493">
    <property type="entry name" value="AflR"/>
    <property type="match status" value="1"/>
</dbReference>
<evidence type="ECO:0000256" key="2">
    <source>
        <dbReference type="ARBA" id="ARBA00023015"/>
    </source>
</evidence>
<reference evidence="8" key="1">
    <citation type="submission" date="2022-06" db="EMBL/GenBank/DDBJ databases">
        <title>Complete genome sequences of two strains of the flax pathogen Septoria linicola.</title>
        <authorList>
            <person name="Lapalu N."/>
            <person name="Simon A."/>
            <person name="Demenou B."/>
            <person name="Paumier D."/>
            <person name="Guillot M.-P."/>
            <person name="Gout L."/>
            <person name="Valade R."/>
        </authorList>
    </citation>
    <scope>NUCLEOTIDE SEQUENCE</scope>
    <source>
        <strain evidence="8">SE15195</strain>
    </source>
</reference>
<accession>A0A9Q9AKV5</accession>
<keyword evidence="4" id="KW-0804">Transcription</keyword>
<dbReference type="Proteomes" id="UP001056384">
    <property type="component" value="Chromosome 1"/>
</dbReference>
<organism evidence="8 9">
    <name type="scientific">Septoria linicola</name>
    <dbReference type="NCBI Taxonomy" id="215465"/>
    <lineage>
        <taxon>Eukaryota</taxon>
        <taxon>Fungi</taxon>
        <taxon>Dikarya</taxon>
        <taxon>Ascomycota</taxon>
        <taxon>Pezizomycotina</taxon>
        <taxon>Dothideomycetes</taxon>
        <taxon>Dothideomycetidae</taxon>
        <taxon>Mycosphaerellales</taxon>
        <taxon>Mycosphaerellaceae</taxon>
        <taxon>Septoria</taxon>
    </lineage>
</organism>
<sequence>MPIPLVEPNDSFTVEPMSDDELEMLFGLPAVTAAKMAPDTVSQWSPTTSAPSQDDTATRNHSQRDHGCLGSALQIFSELHVSSRACTLSVASFDEVRELESVLNSNRKALERLAGILDCPCCREQEVLITTYMAISKALSWYSAALHVDGTTDHVDQSTSVGRVVSPPAFMGGYCLDLQAQTLARAHVVMAQLREHLQPVMARLQKRADSSPPSRSSSTTSLGSCTMSSGTSSSSEVLECYQRALQDAVSDIVDKINVIKRG</sequence>
<dbReference type="GO" id="GO:0006355">
    <property type="term" value="P:regulation of DNA-templated transcription"/>
    <property type="evidence" value="ECO:0007669"/>
    <property type="project" value="InterPro"/>
</dbReference>
<gene>
    <name evidence="8" type="ORF">Slin15195_G012410</name>
</gene>
<evidence type="ECO:0000256" key="5">
    <source>
        <dbReference type="ARBA" id="ARBA00023242"/>
    </source>
</evidence>
<evidence type="ECO:0000256" key="4">
    <source>
        <dbReference type="ARBA" id="ARBA00023163"/>
    </source>
</evidence>
<dbReference type="EMBL" id="CP099418">
    <property type="protein sequence ID" value="USW47922.1"/>
    <property type="molecule type" value="Genomic_DNA"/>
</dbReference>
<dbReference type="GO" id="GO:0003677">
    <property type="term" value="F:DNA binding"/>
    <property type="evidence" value="ECO:0007669"/>
    <property type="project" value="UniProtKB-KW"/>
</dbReference>
<dbReference type="InterPro" id="IPR013700">
    <property type="entry name" value="AflR"/>
</dbReference>
<feature type="compositionally biased region" description="Polar residues" evidence="6">
    <location>
        <begin position="40"/>
        <end position="55"/>
    </location>
</feature>
<keyword evidence="3" id="KW-0238">DNA-binding</keyword>
<evidence type="ECO:0000256" key="3">
    <source>
        <dbReference type="ARBA" id="ARBA00023125"/>
    </source>
</evidence>
<evidence type="ECO:0000256" key="1">
    <source>
        <dbReference type="ARBA" id="ARBA00022723"/>
    </source>
</evidence>
<feature type="region of interest" description="Disordered" evidence="6">
    <location>
        <begin position="203"/>
        <end position="232"/>
    </location>
</feature>
<feature type="compositionally biased region" description="Low complexity" evidence="6">
    <location>
        <begin position="210"/>
        <end position="232"/>
    </location>
</feature>
<feature type="region of interest" description="Disordered" evidence="6">
    <location>
        <begin position="39"/>
        <end position="63"/>
    </location>
</feature>
<name>A0A9Q9AKV5_9PEZI</name>
<evidence type="ECO:0000259" key="7">
    <source>
        <dbReference type="Pfam" id="PF08493"/>
    </source>
</evidence>
<dbReference type="AlphaFoldDB" id="A0A9Q9AKV5"/>
<keyword evidence="2" id="KW-0805">Transcription regulation</keyword>